<dbReference type="Pfam" id="PF02481">
    <property type="entry name" value="DNA_processg_A"/>
    <property type="match status" value="1"/>
</dbReference>
<name>A0ABW5PZR8_9BACI</name>
<protein>
    <submittedName>
        <fullName evidence="3">DNA-processing protein DprA</fullName>
    </submittedName>
</protein>
<gene>
    <name evidence="3" type="primary">dprA</name>
    <name evidence="3" type="ORF">ACFSUN_08360</name>
</gene>
<dbReference type="SUPFAM" id="SSF102405">
    <property type="entry name" value="MCP/YpsA-like"/>
    <property type="match status" value="1"/>
</dbReference>
<dbReference type="NCBIfam" id="TIGR00732">
    <property type="entry name" value="dprA"/>
    <property type="match status" value="1"/>
</dbReference>
<feature type="domain" description="Smf/DprA SLOG" evidence="2">
    <location>
        <begin position="82"/>
        <end position="286"/>
    </location>
</feature>
<keyword evidence="4" id="KW-1185">Reference proteome</keyword>
<reference evidence="4" key="1">
    <citation type="journal article" date="2019" name="Int. J. Syst. Evol. Microbiol.">
        <title>The Global Catalogue of Microorganisms (GCM) 10K type strain sequencing project: providing services to taxonomists for standard genome sequencing and annotation.</title>
        <authorList>
            <consortium name="The Broad Institute Genomics Platform"/>
            <consortium name="The Broad Institute Genome Sequencing Center for Infectious Disease"/>
            <person name="Wu L."/>
            <person name="Ma J."/>
        </authorList>
    </citation>
    <scope>NUCLEOTIDE SEQUENCE [LARGE SCALE GENOMIC DNA]</scope>
    <source>
        <strain evidence="4">TISTR 1858</strain>
    </source>
</reference>
<evidence type="ECO:0000313" key="3">
    <source>
        <dbReference type="EMBL" id="MFD2628798.1"/>
    </source>
</evidence>
<dbReference type="RefSeq" id="WP_379561545.1">
    <property type="nucleotide sequence ID" value="NZ_JBHUMX010000019.1"/>
</dbReference>
<dbReference type="Proteomes" id="UP001597451">
    <property type="component" value="Unassembled WGS sequence"/>
</dbReference>
<dbReference type="PANTHER" id="PTHR43022">
    <property type="entry name" value="PROTEIN SMF"/>
    <property type="match status" value="1"/>
</dbReference>
<dbReference type="InterPro" id="IPR003488">
    <property type="entry name" value="DprA"/>
</dbReference>
<dbReference type="PANTHER" id="PTHR43022:SF1">
    <property type="entry name" value="PROTEIN SMF"/>
    <property type="match status" value="1"/>
</dbReference>
<sequence>MPIFLKENDKEKYICYFTLYELLNRSFKKVKPYFYELQNYDNWEEIIPQMLIVDPKDVKKNKEKVIKNLSLLRDYDIICKKGSKFYPERLNTINDSPEFLFMRGEPLLADKAVISIVGSRAASEEGSLKARVLSRILSERGIVVASGLAKGIDINAHQGTIDAKKQTIAVIGTPLNKTYPKEHNNMQDYIGEEGLVISQFPPGTPVQRWNFPMRNAIMSGISIATIVMEAGETSGALIQARESLKQGREVFIPQSAIDNPSLSWPKNYVNNKGAKKFTTVKDLFNILKNGKLITTYLPSEETKTLAFEEKD</sequence>
<dbReference type="InterPro" id="IPR057666">
    <property type="entry name" value="DrpA_SLOG"/>
</dbReference>
<proteinExistence type="inferred from homology"/>
<dbReference type="Gene3D" id="3.40.50.450">
    <property type="match status" value="1"/>
</dbReference>
<accession>A0ABW5PZR8</accession>
<dbReference type="EMBL" id="JBHUMX010000019">
    <property type="protein sequence ID" value="MFD2628798.1"/>
    <property type="molecule type" value="Genomic_DNA"/>
</dbReference>
<evidence type="ECO:0000259" key="2">
    <source>
        <dbReference type="Pfam" id="PF02481"/>
    </source>
</evidence>
<evidence type="ECO:0000313" key="4">
    <source>
        <dbReference type="Proteomes" id="UP001597451"/>
    </source>
</evidence>
<comment type="caution">
    <text evidence="3">The sequence shown here is derived from an EMBL/GenBank/DDBJ whole genome shotgun (WGS) entry which is preliminary data.</text>
</comment>
<comment type="similarity">
    <text evidence="1">Belongs to the DprA/Smf family.</text>
</comment>
<organism evidence="3 4">
    <name type="scientific">Oceanobacillus kapialis</name>
    <dbReference type="NCBI Taxonomy" id="481353"/>
    <lineage>
        <taxon>Bacteria</taxon>
        <taxon>Bacillati</taxon>
        <taxon>Bacillota</taxon>
        <taxon>Bacilli</taxon>
        <taxon>Bacillales</taxon>
        <taxon>Bacillaceae</taxon>
        <taxon>Oceanobacillus</taxon>
    </lineage>
</organism>
<evidence type="ECO:0000256" key="1">
    <source>
        <dbReference type="ARBA" id="ARBA00006525"/>
    </source>
</evidence>